<dbReference type="EMBL" id="ML170163">
    <property type="protein sequence ID" value="TDL25455.1"/>
    <property type="molecule type" value="Genomic_DNA"/>
</dbReference>
<keyword evidence="4" id="KW-0862">Zinc</keyword>
<dbReference type="GO" id="GO:0005681">
    <property type="term" value="C:spliceosomal complex"/>
    <property type="evidence" value="ECO:0007669"/>
    <property type="project" value="InterPro"/>
</dbReference>
<evidence type="ECO:0000256" key="1">
    <source>
        <dbReference type="ARBA" id="ARBA00004123"/>
    </source>
</evidence>
<dbReference type="SUPFAM" id="SSF57667">
    <property type="entry name" value="beta-beta-alpha zinc fingers"/>
    <property type="match status" value="1"/>
</dbReference>
<dbReference type="Proteomes" id="UP000294933">
    <property type="component" value="Unassembled WGS sequence"/>
</dbReference>
<dbReference type="AlphaFoldDB" id="A0A4Y7QDJ3"/>
<protein>
    <submittedName>
        <fullName evidence="8">Uncharacterized protein</fullName>
    </submittedName>
</protein>
<feature type="region of interest" description="Disordered" evidence="7">
    <location>
        <begin position="60"/>
        <end position="153"/>
    </location>
</feature>
<feature type="compositionally biased region" description="Basic and acidic residues" evidence="7">
    <location>
        <begin position="64"/>
        <end position="85"/>
    </location>
</feature>
<keyword evidence="3" id="KW-0863">Zinc-finger</keyword>
<keyword evidence="5" id="KW-0175">Coiled coil</keyword>
<dbReference type="PANTHER" id="PTHR13278">
    <property type="entry name" value="ZINC FINGER PROTEIN 830"/>
    <property type="match status" value="1"/>
</dbReference>
<evidence type="ECO:0000256" key="2">
    <source>
        <dbReference type="ARBA" id="ARBA00022723"/>
    </source>
</evidence>
<dbReference type="STRING" id="50990.A0A4Y7QDJ3"/>
<reference evidence="8 9" key="1">
    <citation type="submission" date="2018-06" db="EMBL/GenBank/DDBJ databases">
        <title>A transcriptomic atlas of mushroom development highlights an independent origin of complex multicellularity.</title>
        <authorList>
            <consortium name="DOE Joint Genome Institute"/>
            <person name="Krizsan K."/>
            <person name="Almasi E."/>
            <person name="Merenyi Z."/>
            <person name="Sahu N."/>
            <person name="Viragh M."/>
            <person name="Koszo T."/>
            <person name="Mondo S."/>
            <person name="Kiss B."/>
            <person name="Balint B."/>
            <person name="Kues U."/>
            <person name="Barry K."/>
            <person name="Hegedus J.C."/>
            <person name="Henrissat B."/>
            <person name="Johnson J."/>
            <person name="Lipzen A."/>
            <person name="Ohm R."/>
            <person name="Nagy I."/>
            <person name="Pangilinan J."/>
            <person name="Yan J."/>
            <person name="Xiong Y."/>
            <person name="Grigoriev I.V."/>
            <person name="Hibbett D.S."/>
            <person name="Nagy L.G."/>
        </authorList>
    </citation>
    <scope>NUCLEOTIDE SEQUENCE [LARGE SCALE GENOMIC DNA]</scope>
    <source>
        <strain evidence="8 9">SZMC22713</strain>
    </source>
</reference>
<evidence type="ECO:0000256" key="4">
    <source>
        <dbReference type="ARBA" id="ARBA00022833"/>
    </source>
</evidence>
<keyword evidence="6" id="KW-0539">Nucleus</keyword>
<dbReference type="PANTHER" id="PTHR13278:SF0">
    <property type="entry name" value="ZINC FINGER PROTEIN 830"/>
    <property type="match status" value="1"/>
</dbReference>
<organism evidence="8 9">
    <name type="scientific">Rickenella mellea</name>
    <dbReference type="NCBI Taxonomy" id="50990"/>
    <lineage>
        <taxon>Eukaryota</taxon>
        <taxon>Fungi</taxon>
        <taxon>Dikarya</taxon>
        <taxon>Basidiomycota</taxon>
        <taxon>Agaricomycotina</taxon>
        <taxon>Agaricomycetes</taxon>
        <taxon>Hymenochaetales</taxon>
        <taxon>Rickenellaceae</taxon>
        <taxon>Rickenella</taxon>
    </lineage>
</organism>
<accession>A0A4Y7QDJ3</accession>
<dbReference type="VEuPathDB" id="FungiDB:BD410DRAFT_593106"/>
<dbReference type="InterPro" id="IPR036236">
    <property type="entry name" value="Znf_C2H2_sf"/>
</dbReference>
<evidence type="ECO:0000256" key="7">
    <source>
        <dbReference type="SAM" id="MobiDB-lite"/>
    </source>
</evidence>
<evidence type="ECO:0000256" key="6">
    <source>
        <dbReference type="ARBA" id="ARBA00023242"/>
    </source>
</evidence>
<dbReference type="GO" id="GO:0044773">
    <property type="term" value="P:mitotic DNA damage checkpoint signaling"/>
    <property type="evidence" value="ECO:0007669"/>
    <property type="project" value="TreeGrafter"/>
</dbReference>
<keyword evidence="9" id="KW-1185">Reference proteome</keyword>
<sequence>MADARALLRAKRQEARVNHIYASYSSSGQLRCTVCEIAIKQASMWDGHIGSKAHRVNVMNMREQAQRDEATRREEEDRERQREEETLVQGKRKGDEDTSLATKKRRVGEDESETTSSHFPAGFFSDPSRAPPAADDDDMEDSEATLAPSGKTQLDLEWEAFQATVINAPEVEMEDDRQEAYARATIFAEPEMAPDVPQGFPSRLEGTGDADAEAHVKEETEDDRRKRKEQEERELIMDRLVEEERAQEEADSRVGLLKAKLEALKKSRTEKRLKTQPK</sequence>
<evidence type="ECO:0000313" key="8">
    <source>
        <dbReference type="EMBL" id="TDL25455.1"/>
    </source>
</evidence>
<dbReference type="InterPro" id="IPR040050">
    <property type="entry name" value="ZNF830-like"/>
</dbReference>
<feature type="compositionally biased region" description="Acidic residues" evidence="7">
    <location>
        <begin position="134"/>
        <end position="143"/>
    </location>
</feature>
<keyword evidence="2" id="KW-0479">Metal-binding</keyword>
<name>A0A4Y7QDJ3_9AGAM</name>
<dbReference type="GO" id="GO:0033314">
    <property type="term" value="P:mitotic DNA replication checkpoint signaling"/>
    <property type="evidence" value="ECO:0007669"/>
    <property type="project" value="TreeGrafter"/>
</dbReference>
<proteinExistence type="predicted"/>
<comment type="subcellular location">
    <subcellularLocation>
        <location evidence="1">Nucleus</location>
    </subcellularLocation>
</comment>
<gene>
    <name evidence="8" type="ORF">BD410DRAFT_593106</name>
</gene>
<feature type="compositionally biased region" description="Basic and acidic residues" evidence="7">
    <location>
        <begin position="212"/>
        <end position="231"/>
    </location>
</feature>
<evidence type="ECO:0000256" key="5">
    <source>
        <dbReference type="ARBA" id="ARBA00023054"/>
    </source>
</evidence>
<dbReference type="GO" id="GO:0003676">
    <property type="term" value="F:nucleic acid binding"/>
    <property type="evidence" value="ECO:0007669"/>
    <property type="project" value="InterPro"/>
</dbReference>
<dbReference type="GO" id="GO:0008270">
    <property type="term" value="F:zinc ion binding"/>
    <property type="evidence" value="ECO:0007669"/>
    <property type="project" value="UniProtKB-KW"/>
</dbReference>
<dbReference type="GO" id="GO:0033260">
    <property type="term" value="P:nuclear DNA replication"/>
    <property type="evidence" value="ECO:0007669"/>
    <property type="project" value="TreeGrafter"/>
</dbReference>
<dbReference type="OrthoDB" id="77607at2759"/>
<evidence type="ECO:0000313" key="9">
    <source>
        <dbReference type="Proteomes" id="UP000294933"/>
    </source>
</evidence>
<feature type="region of interest" description="Disordered" evidence="7">
    <location>
        <begin position="190"/>
        <end position="231"/>
    </location>
</feature>
<evidence type="ECO:0000256" key="3">
    <source>
        <dbReference type="ARBA" id="ARBA00022771"/>
    </source>
</evidence>